<protein>
    <submittedName>
        <fullName evidence="1">Putative ovule protein</fullName>
    </submittedName>
</protein>
<organism evidence="1">
    <name type="scientific">Solanum chacoense</name>
    <name type="common">Chaco potato</name>
    <dbReference type="NCBI Taxonomy" id="4108"/>
    <lineage>
        <taxon>Eukaryota</taxon>
        <taxon>Viridiplantae</taxon>
        <taxon>Streptophyta</taxon>
        <taxon>Embryophyta</taxon>
        <taxon>Tracheophyta</taxon>
        <taxon>Spermatophyta</taxon>
        <taxon>Magnoliopsida</taxon>
        <taxon>eudicotyledons</taxon>
        <taxon>Gunneridae</taxon>
        <taxon>Pentapetalae</taxon>
        <taxon>asterids</taxon>
        <taxon>lamiids</taxon>
        <taxon>Solanales</taxon>
        <taxon>Solanaceae</taxon>
        <taxon>Solanoideae</taxon>
        <taxon>Solaneae</taxon>
        <taxon>Solanum</taxon>
    </lineage>
</organism>
<name>A0A0V0HKU2_SOLCH</name>
<dbReference type="AlphaFoldDB" id="A0A0V0HKU2"/>
<proteinExistence type="predicted"/>
<sequence length="60" mass="7194">MKCWFRNSLTPAVCHESSPNYRDAFFQRADLSIRESLAWQNYIVMDLASFYYLLRGNRKI</sequence>
<evidence type="ECO:0000313" key="1">
    <source>
        <dbReference type="EMBL" id="JAP20102.1"/>
    </source>
</evidence>
<dbReference type="EMBL" id="GEDG01019244">
    <property type="protein sequence ID" value="JAP20102.1"/>
    <property type="molecule type" value="Transcribed_RNA"/>
</dbReference>
<reference evidence="1" key="1">
    <citation type="submission" date="2015-12" db="EMBL/GenBank/DDBJ databases">
        <title>Gene expression during late stages of embryo sac development: a critical building block for successful pollen-pistil interactions.</title>
        <authorList>
            <person name="Liu Y."/>
            <person name="Joly V."/>
            <person name="Sabar M."/>
            <person name="Matton D.P."/>
        </authorList>
    </citation>
    <scope>NUCLEOTIDE SEQUENCE</scope>
</reference>
<accession>A0A0V0HKU2</accession>